<dbReference type="RefSeq" id="WP_323247402.1">
    <property type="nucleotide sequence ID" value="NZ_JAYFUL010000006.1"/>
</dbReference>
<keyword evidence="2" id="KW-1185">Reference proteome</keyword>
<evidence type="ECO:0000313" key="2">
    <source>
        <dbReference type="Proteomes" id="UP001304671"/>
    </source>
</evidence>
<protein>
    <submittedName>
        <fullName evidence="1">Uncharacterized protein</fullName>
    </submittedName>
</protein>
<comment type="caution">
    <text evidence="1">The sequence shown here is derived from an EMBL/GenBank/DDBJ whole genome shotgun (WGS) entry which is preliminary data.</text>
</comment>
<reference evidence="1 2" key="1">
    <citation type="submission" date="2023-12" db="EMBL/GenBank/DDBJ databases">
        <title>Novel species of the genus Arcicella isolated from rivers.</title>
        <authorList>
            <person name="Lu H."/>
        </authorList>
    </citation>
    <scope>NUCLEOTIDE SEQUENCE [LARGE SCALE GENOMIC DNA]</scope>
    <source>
        <strain evidence="1 2">LMG 21963</strain>
    </source>
</reference>
<gene>
    <name evidence="1" type="ORF">VB264_05285</name>
</gene>
<organism evidence="1 2">
    <name type="scientific">Arcicella aquatica</name>
    <dbReference type="NCBI Taxonomy" id="217141"/>
    <lineage>
        <taxon>Bacteria</taxon>
        <taxon>Pseudomonadati</taxon>
        <taxon>Bacteroidota</taxon>
        <taxon>Cytophagia</taxon>
        <taxon>Cytophagales</taxon>
        <taxon>Flectobacillaceae</taxon>
        <taxon>Arcicella</taxon>
    </lineage>
</organism>
<dbReference type="Proteomes" id="UP001304671">
    <property type="component" value="Unassembled WGS sequence"/>
</dbReference>
<dbReference type="EMBL" id="JAYFUL010000006">
    <property type="protein sequence ID" value="MEA5257190.1"/>
    <property type="molecule type" value="Genomic_DNA"/>
</dbReference>
<accession>A0ABU5QJF3</accession>
<sequence length="69" mass="7991">MIPAPEHFDSLLDHLTGAGIKVSALKEAITAYLLENNVPLNEHYNFDPVTDHQVFYYRNIIEEFLEMLE</sequence>
<proteinExistence type="predicted"/>
<name>A0ABU5QJF3_9BACT</name>
<evidence type="ECO:0000313" key="1">
    <source>
        <dbReference type="EMBL" id="MEA5257190.1"/>
    </source>
</evidence>